<keyword evidence="1" id="KW-1133">Transmembrane helix</keyword>
<dbReference type="RefSeq" id="WP_217067541.1">
    <property type="nucleotide sequence ID" value="NZ_JAHQCS010000134.1"/>
</dbReference>
<dbReference type="InterPro" id="IPR051675">
    <property type="entry name" value="Endo/Exo/Phosphatase_dom_1"/>
</dbReference>
<dbReference type="PANTHER" id="PTHR21180">
    <property type="entry name" value="ENDONUCLEASE/EXONUCLEASE/PHOSPHATASE FAMILY DOMAIN-CONTAINING PROTEIN 1"/>
    <property type="match status" value="1"/>
</dbReference>
<dbReference type="PANTHER" id="PTHR21180:SF32">
    <property type="entry name" value="ENDONUCLEASE_EXONUCLEASE_PHOSPHATASE FAMILY DOMAIN-CONTAINING PROTEIN 1"/>
    <property type="match status" value="1"/>
</dbReference>
<evidence type="ECO:0000313" key="3">
    <source>
        <dbReference type="EMBL" id="MBU9713382.1"/>
    </source>
</evidence>
<feature type="domain" description="Helix-hairpin-helix DNA-binding motif class 1" evidence="2">
    <location>
        <begin position="159"/>
        <end position="178"/>
    </location>
</feature>
<dbReference type="Pfam" id="PF12836">
    <property type="entry name" value="HHH_3"/>
    <property type="match status" value="1"/>
</dbReference>
<keyword evidence="1" id="KW-0812">Transmembrane</keyword>
<keyword evidence="4" id="KW-1185">Reference proteome</keyword>
<comment type="caution">
    <text evidence="3">The sequence shown here is derived from an EMBL/GenBank/DDBJ whole genome shotgun (WGS) entry which is preliminary data.</text>
</comment>
<dbReference type="InterPro" id="IPR003583">
    <property type="entry name" value="Hlx-hairpin-Hlx_DNA-bd_motif"/>
</dbReference>
<reference evidence="3 4" key="1">
    <citation type="submission" date="2021-06" db="EMBL/GenBank/DDBJ databases">
        <title>Bacillus sp. RD4P76, an endophyte from a halophyte.</title>
        <authorList>
            <person name="Sun J.-Q."/>
        </authorList>
    </citation>
    <scope>NUCLEOTIDE SEQUENCE [LARGE SCALE GENOMIC DNA]</scope>
    <source>
        <strain evidence="3 4">CGMCC 1.15917</strain>
    </source>
</reference>
<dbReference type="SMART" id="SM00278">
    <property type="entry name" value="HhH1"/>
    <property type="match status" value="2"/>
</dbReference>
<evidence type="ECO:0000313" key="4">
    <source>
        <dbReference type="Proteomes" id="UP000784880"/>
    </source>
</evidence>
<feature type="domain" description="Helix-hairpin-helix DNA-binding motif class 1" evidence="2">
    <location>
        <begin position="189"/>
        <end position="208"/>
    </location>
</feature>
<feature type="transmembrane region" description="Helical" evidence="1">
    <location>
        <begin position="12"/>
        <end position="33"/>
    </location>
</feature>
<gene>
    <name evidence="3" type="ORF">KS419_16765</name>
</gene>
<accession>A0ABS6JIA8</accession>
<evidence type="ECO:0000259" key="2">
    <source>
        <dbReference type="SMART" id="SM00278"/>
    </source>
</evidence>
<dbReference type="Proteomes" id="UP000784880">
    <property type="component" value="Unassembled WGS sequence"/>
</dbReference>
<evidence type="ECO:0000256" key="1">
    <source>
        <dbReference type="SAM" id="Phobius"/>
    </source>
</evidence>
<dbReference type="EMBL" id="JAHQCS010000134">
    <property type="protein sequence ID" value="MBU9713382.1"/>
    <property type="molecule type" value="Genomic_DNA"/>
</dbReference>
<dbReference type="InterPro" id="IPR004509">
    <property type="entry name" value="Competence_ComEA_HhH"/>
</dbReference>
<dbReference type="NCBIfam" id="TIGR00426">
    <property type="entry name" value="competence protein ComEA helix-hairpin-helix repeat region"/>
    <property type="match status" value="1"/>
</dbReference>
<sequence>MYWRQLQKKGLFLLTGLFCMAIGIGLTILYQTFTKEPSEPKVEGLLLPWEDSIEDIGEKSLVPGEEIIPNMVVDIKGEVKMPGIYVVTEGDRVFDVIQKAGGFTSLAEERGLNLAEKCYDEMVIFVPTIGTEEDGTFLSEGLSTSKEDGKIRVNQADETDLVKIPGIGPAKAQAIIQYREENGPFKTVEDLVNVPGIGEKTMENMRDHLTIP</sequence>
<organism evidence="3 4">
    <name type="scientific">Evansella tamaricis</name>
    <dbReference type="NCBI Taxonomy" id="2069301"/>
    <lineage>
        <taxon>Bacteria</taxon>
        <taxon>Bacillati</taxon>
        <taxon>Bacillota</taxon>
        <taxon>Bacilli</taxon>
        <taxon>Bacillales</taxon>
        <taxon>Bacillaceae</taxon>
        <taxon>Evansella</taxon>
    </lineage>
</organism>
<dbReference type="InterPro" id="IPR019554">
    <property type="entry name" value="Soluble_ligand-bd"/>
</dbReference>
<keyword evidence="1" id="KW-0472">Membrane</keyword>
<proteinExistence type="predicted"/>
<name>A0ABS6JIA8_9BACI</name>
<dbReference type="Pfam" id="PF10531">
    <property type="entry name" value="SLBB"/>
    <property type="match status" value="1"/>
</dbReference>
<protein>
    <submittedName>
        <fullName evidence="3">Helix-hairpin-helix domain-containing protein</fullName>
    </submittedName>
</protein>